<organism evidence="2">
    <name type="scientific">Cupriavidus necator</name>
    <name type="common">Alcaligenes eutrophus</name>
    <name type="synonym">Ralstonia eutropha</name>
    <dbReference type="NCBI Taxonomy" id="106590"/>
    <lineage>
        <taxon>Bacteria</taxon>
        <taxon>Pseudomonadati</taxon>
        <taxon>Pseudomonadota</taxon>
        <taxon>Betaproteobacteria</taxon>
        <taxon>Burkholderiales</taxon>
        <taxon>Burkholderiaceae</taxon>
        <taxon>Cupriavidus</taxon>
    </lineage>
</organism>
<protein>
    <submittedName>
        <fullName evidence="2">Putative enzyme</fullName>
        <ecNumber evidence="2">2.8.3.-</ecNumber>
    </submittedName>
</protein>
<gene>
    <name evidence="2" type="ORF">CNECB9_150007</name>
</gene>
<dbReference type="GO" id="GO:0008410">
    <property type="term" value="F:CoA-transferase activity"/>
    <property type="evidence" value="ECO:0007669"/>
    <property type="project" value="InterPro"/>
</dbReference>
<name>A0A1K0I9T6_CUPNE</name>
<dbReference type="SUPFAM" id="SSF100950">
    <property type="entry name" value="NagB/RpiA/CoA transferase-like"/>
    <property type="match status" value="1"/>
</dbReference>
<proteinExistence type="predicted"/>
<evidence type="ECO:0000256" key="1">
    <source>
        <dbReference type="ARBA" id="ARBA00022679"/>
    </source>
</evidence>
<dbReference type="PANTHER" id="PTHR13707:SF60">
    <property type="entry name" value="ACETATE COA-TRANSFERASE SUBUNIT ALPHA"/>
    <property type="match status" value="1"/>
</dbReference>
<dbReference type="InterPro" id="IPR037171">
    <property type="entry name" value="NagB/RpiA_transferase-like"/>
</dbReference>
<dbReference type="EMBL" id="FMSH01000057">
    <property type="protein sequence ID" value="SCU74028.1"/>
    <property type="molecule type" value="Genomic_DNA"/>
</dbReference>
<dbReference type="Gene3D" id="3.40.1080.10">
    <property type="entry name" value="Glutaconate Coenzyme A-transferase"/>
    <property type="match status" value="1"/>
</dbReference>
<accession>A0A1K0I9T6</accession>
<reference evidence="2" key="1">
    <citation type="submission" date="2016-09" db="EMBL/GenBank/DDBJ databases">
        <authorList>
            <person name="Capua I."/>
            <person name="De Benedictis P."/>
            <person name="Joannis T."/>
            <person name="Lombin L.H."/>
            <person name="Cattoli G."/>
        </authorList>
    </citation>
    <scope>NUCLEOTIDE SEQUENCE</scope>
    <source>
        <strain evidence="2">B9</strain>
    </source>
</reference>
<dbReference type="PANTHER" id="PTHR13707">
    <property type="entry name" value="KETOACID-COENZYME A TRANSFERASE"/>
    <property type="match status" value="1"/>
</dbReference>
<dbReference type="Pfam" id="PF01144">
    <property type="entry name" value="CoA_trans"/>
    <property type="match status" value="1"/>
</dbReference>
<evidence type="ECO:0000313" key="2">
    <source>
        <dbReference type="EMBL" id="SCU74028.1"/>
    </source>
</evidence>
<keyword evidence="1 2" id="KW-0808">Transferase</keyword>
<dbReference type="AlphaFoldDB" id="A0A1K0I9T6"/>
<dbReference type="RefSeq" id="WP_340520969.1">
    <property type="nucleotide sequence ID" value="NZ_FMSH01000057.1"/>
</dbReference>
<dbReference type="InterPro" id="IPR004165">
    <property type="entry name" value="CoA_trans_fam_I"/>
</dbReference>
<dbReference type="EC" id="2.8.3.-" evidence="2"/>
<sequence>MTKTIDKTMSAADVVGQLADGMTIGIGGWGPRRKPMALVREILRSPLKDLTVVAYGGPEVGMLCAAGKVRRLVFGFVSLDVIPLEPYFRQARERGVLEVTELDEGMLQLGLRAAAARLPFLPTRAALGTDVLDRNPQLKTVRSPYADGEVLVAMPAIELDAALLHVNDSDVLGNTRIDGPDPFFDEWFARAAHRCYVSCETLHPRLEDEDLARARNNAFERSLVSGVVHAPGGAHPTSCAPAYGWDLPALKAYCASAEAEDGFRAWRDEVVGASEAAYLERIGGPGHVHDLPLPVL</sequence>
<dbReference type="SMART" id="SM00882">
    <property type="entry name" value="CoA_trans"/>
    <property type="match status" value="1"/>
</dbReference>
<dbReference type="Gene3D" id="3.30.30.40">
    <property type="match status" value="1"/>
</dbReference>